<keyword evidence="19" id="KW-1185">Reference proteome</keyword>
<evidence type="ECO:0000256" key="2">
    <source>
        <dbReference type="ARBA" id="ARBA00009450"/>
    </source>
</evidence>
<evidence type="ECO:0000256" key="8">
    <source>
        <dbReference type="ARBA" id="ARBA00023047"/>
    </source>
</evidence>
<gene>
    <name evidence="18" type="ORF">V3H18_06805</name>
</gene>
<dbReference type="PROSITE" id="PS51257">
    <property type="entry name" value="PROKAR_LIPOPROTEIN"/>
    <property type="match status" value="1"/>
</dbReference>
<dbReference type="Gene3D" id="3.10.560.10">
    <property type="entry name" value="Outer membrane lipoprotein wza domain like"/>
    <property type="match status" value="2"/>
</dbReference>
<dbReference type="InterPro" id="IPR003715">
    <property type="entry name" value="Poly_export_N"/>
</dbReference>
<keyword evidence="13" id="KW-0998">Cell outer membrane</keyword>
<dbReference type="EMBL" id="JAZHYN010000014">
    <property type="protein sequence ID" value="MEF3366247.1"/>
    <property type="molecule type" value="Genomic_DNA"/>
</dbReference>
<evidence type="ECO:0000256" key="1">
    <source>
        <dbReference type="ARBA" id="ARBA00004571"/>
    </source>
</evidence>
<evidence type="ECO:0000256" key="9">
    <source>
        <dbReference type="ARBA" id="ARBA00023065"/>
    </source>
</evidence>
<evidence type="ECO:0000256" key="7">
    <source>
        <dbReference type="ARBA" id="ARBA00022729"/>
    </source>
</evidence>
<dbReference type="Gene3D" id="3.30.1950.10">
    <property type="entry name" value="wza like domain"/>
    <property type="match status" value="1"/>
</dbReference>
<dbReference type="RefSeq" id="WP_332081230.1">
    <property type="nucleotide sequence ID" value="NZ_JAZHYN010000014.1"/>
</dbReference>
<evidence type="ECO:0000313" key="18">
    <source>
        <dbReference type="EMBL" id="MEF3366247.1"/>
    </source>
</evidence>
<evidence type="ECO:0000256" key="4">
    <source>
        <dbReference type="ARBA" id="ARBA00022452"/>
    </source>
</evidence>
<keyword evidence="4" id="KW-1134">Transmembrane beta strand</keyword>
<keyword evidence="3" id="KW-0813">Transport</keyword>
<dbReference type="Pfam" id="PF10531">
    <property type="entry name" value="SLBB"/>
    <property type="match status" value="1"/>
</dbReference>
<keyword evidence="7" id="KW-0732">Signal</keyword>
<dbReference type="InterPro" id="IPR019554">
    <property type="entry name" value="Soluble_ligand-bd"/>
</dbReference>
<feature type="domain" description="Soluble ligand binding" evidence="16">
    <location>
        <begin position="182"/>
        <end position="228"/>
    </location>
</feature>
<evidence type="ECO:0000256" key="14">
    <source>
        <dbReference type="ARBA" id="ARBA00023288"/>
    </source>
</evidence>
<feature type="domain" description="SLBB" evidence="17">
    <location>
        <begin position="261"/>
        <end position="361"/>
    </location>
</feature>
<comment type="subcellular location">
    <subcellularLocation>
        <location evidence="1">Cell outer membrane</location>
        <topology evidence="1">Multi-pass membrane protein</topology>
    </subcellularLocation>
</comment>
<organism evidence="18 19">
    <name type="scientific">Methylocystis borbori</name>
    <dbReference type="NCBI Taxonomy" id="3118750"/>
    <lineage>
        <taxon>Bacteria</taxon>
        <taxon>Pseudomonadati</taxon>
        <taxon>Pseudomonadota</taxon>
        <taxon>Alphaproteobacteria</taxon>
        <taxon>Hyphomicrobiales</taxon>
        <taxon>Methylocystaceae</taxon>
        <taxon>Methylocystis</taxon>
    </lineage>
</organism>
<evidence type="ECO:0000259" key="15">
    <source>
        <dbReference type="Pfam" id="PF02563"/>
    </source>
</evidence>
<evidence type="ECO:0000256" key="3">
    <source>
        <dbReference type="ARBA" id="ARBA00022448"/>
    </source>
</evidence>
<dbReference type="Proteomes" id="UP001350748">
    <property type="component" value="Unassembled WGS sequence"/>
</dbReference>
<dbReference type="Pfam" id="PF22461">
    <property type="entry name" value="SLBB_2"/>
    <property type="match status" value="1"/>
</dbReference>
<comment type="similarity">
    <text evidence="2">Belongs to the BexD/CtrA/VexA family.</text>
</comment>
<dbReference type="PANTHER" id="PTHR33619:SF3">
    <property type="entry name" value="POLYSACCHARIDE EXPORT PROTEIN GFCE-RELATED"/>
    <property type="match status" value="1"/>
</dbReference>
<dbReference type="Pfam" id="PF02563">
    <property type="entry name" value="Poly_export"/>
    <property type="match status" value="1"/>
</dbReference>
<accession>A0ABU7XGT4</accession>
<comment type="caution">
    <text evidence="18">The sequence shown here is derived from an EMBL/GenBank/DDBJ whole genome shotgun (WGS) entry which is preliminary data.</text>
</comment>
<evidence type="ECO:0000256" key="13">
    <source>
        <dbReference type="ARBA" id="ARBA00023237"/>
    </source>
</evidence>
<evidence type="ECO:0000256" key="12">
    <source>
        <dbReference type="ARBA" id="ARBA00023139"/>
    </source>
</evidence>
<keyword evidence="9" id="KW-0406">Ion transport</keyword>
<evidence type="ECO:0000313" key="19">
    <source>
        <dbReference type="Proteomes" id="UP001350748"/>
    </source>
</evidence>
<keyword evidence="10" id="KW-0626">Porin</keyword>
<keyword evidence="11" id="KW-0472">Membrane</keyword>
<name>A0ABU7XGT4_9HYPH</name>
<keyword evidence="6" id="KW-0812">Transmembrane</keyword>
<sequence length="394" mass="41488">MKIPFINWFPIGCALATGLLFSGCTLLPSAGPSGKAFLDTGVPSLVGAEPVIALVEVNDFSLGVLARRAPPTLRGFFGDYRPAVTQMIGIGDSIQITVWEAAAGGLFSASAGGAMSAGSRSAVIPDQVVGRDGSVTVPYAGRIHVAGRTQQDVEAVIVDRLRGKAIEPQALVNVSRNVSNSVTVTGEVSNGARVPLTLRGDRIMDVVASAGGYHSPVQETFVTLTRGGRTARAPIYALLNNPQEDIYLRPGDILTVERVPQSFTVMGATGTNAVEPFDARGIALDEAIGKSGGLADGRADPEGVFVLRYEPASLVREFPNIAPSLLAQSHVPVAYHLDMRDPKALFHARRFAIRDKDILYVSNSPIADIGKAVSLVQMLAQPAVQGIAVSRIAR</sequence>
<dbReference type="InterPro" id="IPR054765">
    <property type="entry name" value="SLBB_dom"/>
</dbReference>
<feature type="domain" description="Polysaccharide export protein N-terminal" evidence="15">
    <location>
        <begin position="87"/>
        <end position="174"/>
    </location>
</feature>
<keyword evidence="12" id="KW-0564">Palmitate</keyword>
<evidence type="ECO:0000259" key="17">
    <source>
        <dbReference type="Pfam" id="PF22461"/>
    </source>
</evidence>
<evidence type="ECO:0000256" key="5">
    <source>
        <dbReference type="ARBA" id="ARBA00022597"/>
    </source>
</evidence>
<evidence type="ECO:0000256" key="10">
    <source>
        <dbReference type="ARBA" id="ARBA00023114"/>
    </source>
</evidence>
<keyword evidence="5" id="KW-0762">Sugar transport</keyword>
<evidence type="ECO:0000256" key="11">
    <source>
        <dbReference type="ARBA" id="ARBA00023136"/>
    </source>
</evidence>
<dbReference type="InterPro" id="IPR049712">
    <property type="entry name" value="Poly_export"/>
</dbReference>
<dbReference type="PANTHER" id="PTHR33619">
    <property type="entry name" value="POLYSACCHARIDE EXPORT PROTEIN GFCE-RELATED"/>
    <property type="match status" value="1"/>
</dbReference>
<proteinExistence type="inferred from homology"/>
<protein>
    <submittedName>
        <fullName evidence="18">Polysaccharide biosynthesis/export family protein</fullName>
    </submittedName>
</protein>
<keyword evidence="14" id="KW-0449">Lipoprotein</keyword>
<reference evidence="18 19" key="1">
    <citation type="submission" date="2024-02" db="EMBL/GenBank/DDBJ databases">
        <authorList>
            <person name="Grouzdev D."/>
        </authorList>
    </citation>
    <scope>NUCLEOTIDE SEQUENCE [LARGE SCALE GENOMIC DNA]</scope>
    <source>
        <strain evidence="18 19">9N</strain>
    </source>
</reference>
<evidence type="ECO:0000259" key="16">
    <source>
        <dbReference type="Pfam" id="PF10531"/>
    </source>
</evidence>
<keyword evidence="8" id="KW-0625">Polysaccharide transport</keyword>
<evidence type="ECO:0000256" key="6">
    <source>
        <dbReference type="ARBA" id="ARBA00022692"/>
    </source>
</evidence>